<feature type="region of interest" description="Disordered" evidence="1">
    <location>
        <begin position="314"/>
        <end position="338"/>
    </location>
</feature>
<dbReference type="PANTHER" id="PTHR42883:SF2">
    <property type="entry name" value="THYMIDYLYLTRANSFERASE"/>
    <property type="match status" value="1"/>
</dbReference>
<dbReference type="SUPFAM" id="SSF53448">
    <property type="entry name" value="Nucleotide-diphospho-sugar transferases"/>
    <property type="match status" value="1"/>
</dbReference>
<dbReference type="InterPro" id="IPR005835">
    <property type="entry name" value="NTP_transferase_dom"/>
</dbReference>
<dbReference type="Gene3D" id="3.90.550.10">
    <property type="entry name" value="Spore Coat Polysaccharide Biosynthesis Protein SpsA, Chain A"/>
    <property type="match status" value="1"/>
</dbReference>
<dbReference type="KEGG" id="nou:Natoc_3558"/>
<evidence type="ECO:0000259" key="2">
    <source>
        <dbReference type="Pfam" id="PF00483"/>
    </source>
</evidence>
<dbReference type="PANTHER" id="PTHR42883">
    <property type="entry name" value="GLUCOSE-1-PHOSPHATE THYMIDYLTRANSFERASE"/>
    <property type="match status" value="1"/>
</dbReference>
<reference evidence="3 4" key="1">
    <citation type="submission" date="2012-11" db="EMBL/GenBank/DDBJ databases">
        <title>FINISHED of Natronococcus occultus SP4, DSM 3396.</title>
        <authorList>
            <consortium name="DOE Joint Genome Institute"/>
            <person name="Eisen J."/>
            <person name="Huntemann M."/>
            <person name="Wei C.-L."/>
            <person name="Han J."/>
            <person name="Detter J.C."/>
            <person name="Han C."/>
            <person name="Tapia R."/>
            <person name="Chen A."/>
            <person name="Kyrpides N."/>
            <person name="Mavromatis K."/>
            <person name="Markowitz V."/>
            <person name="Szeto E."/>
            <person name="Ivanova N."/>
            <person name="Mikhailova N."/>
            <person name="Ovchinnikova G."/>
            <person name="Pagani I."/>
            <person name="Pati A."/>
            <person name="Goodwin L."/>
            <person name="Nordberg H.P."/>
            <person name="Cantor M.N."/>
            <person name="Hua S.X."/>
            <person name="Woyke T."/>
            <person name="Eisen J."/>
            <person name="Klenk H.-P."/>
            <person name="Klenk H.-P."/>
        </authorList>
    </citation>
    <scope>NUCLEOTIDE SEQUENCE [LARGE SCALE GENOMIC DNA]</scope>
    <source>
        <strain evidence="3 4">SP4</strain>
    </source>
</reference>
<dbReference type="Gene3D" id="2.160.10.10">
    <property type="entry name" value="Hexapeptide repeat proteins"/>
    <property type="match status" value="1"/>
</dbReference>
<evidence type="ECO:0000256" key="1">
    <source>
        <dbReference type="SAM" id="MobiDB-lite"/>
    </source>
</evidence>
<dbReference type="EMBL" id="CP003929">
    <property type="protein sequence ID" value="AGB39281.1"/>
    <property type="molecule type" value="Genomic_DNA"/>
</dbReference>
<organism evidence="3 4">
    <name type="scientific">Natronococcus occultus SP4</name>
    <dbReference type="NCBI Taxonomy" id="694430"/>
    <lineage>
        <taxon>Archaea</taxon>
        <taxon>Methanobacteriati</taxon>
        <taxon>Methanobacteriota</taxon>
        <taxon>Stenosarchaea group</taxon>
        <taxon>Halobacteria</taxon>
        <taxon>Halobacteriales</taxon>
        <taxon>Natrialbaceae</taxon>
        <taxon>Natronococcus</taxon>
    </lineage>
</organism>
<name>L0K2S0_9EURY</name>
<protein>
    <submittedName>
        <fullName evidence="3">dTDP-glucose pyrophosphorylase</fullName>
    </submittedName>
</protein>
<proteinExistence type="predicted"/>
<sequence>MMKAIVPTAGNGTRLYPHTHTKPKPMVRLAGKPILGHILTNFRATKVDEIVVVVGGPMQNQVIEYAQENYSDRFELTFVEQESPQGLGHSIYQAESAVRGDSAVIALGDMLFQNGYRTFLEAHDALSNVDGSIGLKRVTEPHRYGIASVENGRITELVEKPVDPPSDLAISGVYVIEDTGHLFDSLEHLLEKNRRGAGGEYQLTDALNLMVSQGSVLGMFKVDDWYDCGRPKTLLEANRITLEQMGTGASETSEGNVIIEPVDVGTNVTINESVIGPYVSIDDGATIINSIVRDCIVGRNTTLRDATLTESLLGDNSTVEGEPNSLNIGDNSSISISQ</sequence>
<dbReference type="HOGENOM" id="CLU_029499_0_1_2"/>
<feature type="region of interest" description="Disordered" evidence="1">
    <location>
        <begin position="1"/>
        <end position="22"/>
    </location>
</feature>
<dbReference type="Pfam" id="PF00483">
    <property type="entry name" value="NTP_transferase"/>
    <property type="match status" value="1"/>
</dbReference>
<dbReference type="Proteomes" id="UP000010878">
    <property type="component" value="Chromosome"/>
</dbReference>
<dbReference type="eggNOG" id="arCOG00666">
    <property type="taxonomic scope" value="Archaea"/>
</dbReference>
<keyword evidence="4" id="KW-1185">Reference proteome</keyword>
<dbReference type="InterPro" id="IPR029044">
    <property type="entry name" value="Nucleotide-diphossugar_trans"/>
</dbReference>
<feature type="domain" description="Nucleotidyl transferase" evidence="2">
    <location>
        <begin position="3"/>
        <end position="242"/>
    </location>
</feature>
<accession>L0K2S0</accession>
<evidence type="ECO:0000313" key="3">
    <source>
        <dbReference type="EMBL" id="AGB39281.1"/>
    </source>
</evidence>
<gene>
    <name evidence="3" type="ORF">Natoc_3558</name>
</gene>
<dbReference type="STRING" id="694430.Natoc_3558"/>
<evidence type="ECO:0000313" key="4">
    <source>
        <dbReference type="Proteomes" id="UP000010878"/>
    </source>
</evidence>
<dbReference type="AlphaFoldDB" id="L0K2S0"/>